<dbReference type="OrthoDB" id="39715at2759"/>
<dbReference type="InParanoid" id="A0A1E7F8B9"/>
<sequence length="212" mass="23592">MPKSLANPIPDGYIFGFQFPSNFVDGENIEELELSFFPLGDFERDFQTLTPPIITNGGLSAYWGVSRNGFRGWVSKRFSRARNAVTGFERNEKISGQPVFATPTLSSDDEFPVVFGGTASNQFVRMNFDFTEIVEIPTIGYIKARALMDGNDRVVYYVEDNGMVHQANFDDLTDEWTYILPNGVDGEMAITAQSDVIIIADINGMITALKVS</sequence>
<evidence type="ECO:0000313" key="1">
    <source>
        <dbReference type="EMBL" id="OEU14073.1"/>
    </source>
</evidence>
<reference evidence="1 2" key="1">
    <citation type="submission" date="2016-09" db="EMBL/GenBank/DDBJ databases">
        <title>Extensive genetic diversity and differential bi-allelic expression allows diatom success in the polar Southern Ocean.</title>
        <authorList>
            <consortium name="DOE Joint Genome Institute"/>
            <person name="Mock T."/>
            <person name="Otillar R.P."/>
            <person name="Strauss J."/>
            <person name="Dupont C."/>
            <person name="Frickenhaus S."/>
            <person name="Maumus F."/>
            <person name="Mcmullan M."/>
            <person name="Sanges R."/>
            <person name="Schmutz J."/>
            <person name="Toseland A."/>
            <person name="Valas R."/>
            <person name="Veluchamy A."/>
            <person name="Ward B.J."/>
            <person name="Allen A."/>
            <person name="Barry K."/>
            <person name="Falciatore A."/>
            <person name="Ferrante M."/>
            <person name="Fortunato A.E."/>
            <person name="Gloeckner G."/>
            <person name="Gruber A."/>
            <person name="Hipkin R."/>
            <person name="Janech M."/>
            <person name="Kroth P."/>
            <person name="Leese F."/>
            <person name="Lindquist E."/>
            <person name="Lyon B.R."/>
            <person name="Martin J."/>
            <person name="Mayer C."/>
            <person name="Parker M."/>
            <person name="Quesneville H."/>
            <person name="Raymond J."/>
            <person name="Uhlig C."/>
            <person name="Valentin K.U."/>
            <person name="Worden A.Z."/>
            <person name="Armbrust E.V."/>
            <person name="Bowler C."/>
            <person name="Green B."/>
            <person name="Moulton V."/>
            <person name="Van Oosterhout C."/>
            <person name="Grigoriev I."/>
        </authorList>
    </citation>
    <scope>NUCLEOTIDE SEQUENCE [LARGE SCALE GENOMIC DNA]</scope>
    <source>
        <strain evidence="1 2">CCMP1102</strain>
    </source>
</reference>
<name>A0A1E7F8B9_9STRA</name>
<dbReference type="Proteomes" id="UP000095751">
    <property type="component" value="Unassembled WGS sequence"/>
</dbReference>
<accession>A0A1E7F8B9</accession>
<dbReference type="EMBL" id="KV784361">
    <property type="protein sequence ID" value="OEU14073.1"/>
    <property type="molecule type" value="Genomic_DNA"/>
</dbReference>
<dbReference type="AlphaFoldDB" id="A0A1E7F8B9"/>
<protein>
    <submittedName>
        <fullName evidence="1">Uncharacterized protein</fullName>
    </submittedName>
</protein>
<dbReference type="KEGG" id="fcy:FRACYDRAFT_270012"/>
<keyword evidence="2" id="KW-1185">Reference proteome</keyword>
<gene>
    <name evidence="1" type="ORF">FRACYDRAFT_270012</name>
</gene>
<proteinExistence type="predicted"/>
<evidence type="ECO:0000313" key="2">
    <source>
        <dbReference type="Proteomes" id="UP000095751"/>
    </source>
</evidence>
<organism evidence="1 2">
    <name type="scientific">Fragilariopsis cylindrus CCMP1102</name>
    <dbReference type="NCBI Taxonomy" id="635003"/>
    <lineage>
        <taxon>Eukaryota</taxon>
        <taxon>Sar</taxon>
        <taxon>Stramenopiles</taxon>
        <taxon>Ochrophyta</taxon>
        <taxon>Bacillariophyta</taxon>
        <taxon>Bacillariophyceae</taxon>
        <taxon>Bacillariophycidae</taxon>
        <taxon>Bacillariales</taxon>
        <taxon>Bacillariaceae</taxon>
        <taxon>Fragilariopsis</taxon>
    </lineage>
</organism>